<keyword evidence="2" id="KW-0812">Transmembrane</keyword>
<feature type="region of interest" description="Disordered" evidence="1">
    <location>
        <begin position="550"/>
        <end position="627"/>
    </location>
</feature>
<dbReference type="EMBL" id="JARKIK010000029">
    <property type="protein sequence ID" value="KAK8742151.1"/>
    <property type="molecule type" value="Genomic_DNA"/>
</dbReference>
<keyword evidence="5" id="KW-1185">Reference proteome</keyword>
<feature type="region of interest" description="Disordered" evidence="1">
    <location>
        <begin position="141"/>
        <end position="192"/>
    </location>
</feature>
<keyword evidence="3" id="KW-0732">Signal</keyword>
<name>A0AAW0XQS2_CHEQU</name>
<protein>
    <submittedName>
        <fullName evidence="4">Uncharacterized protein</fullName>
    </submittedName>
</protein>
<proteinExistence type="predicted"/>
<feature type="compositionally biased region" description="Low complexity" evidence="1">
    <location>
        <begin position="710"/>
        <end position="721"/>
    </location>
</feature>
<organism evidence="4 5">
    <name type="scientific">Cherax quadricarinatus</name>
    <name type="common">Australian red claw crayfish</name>
    <dbReference type="NCBI Taxonomy" id="27406"/>
    <lineage>
        <taxon>Eukaryota</taxon>
        <taxon>Metazoa</taxon>
        <taxon>Ecdysozoa</taxon>
        <taxon>Arthropoda</taxon>
        <taxon>Crustacea</taxon>
        <taxon>Multicrustacea</taxon>
        <taxon>Malacostraca</taxon>
        <taxon>Eumalacostraca</taxon>
        <taxon>Eucarida</taxon>
        <taxon>Decapoda</taxon>
        <taxon>Pleocyemata</taxon>
        <taxon>Astacidea</taxon>
        <taxon>Parastacoidea</taxon>
        <taxon>Parastacidae</taxon>
        <taxon>Cherax</taxon>
    </lineage>
</organism>
<comment type="caution">
    <text evidence="4">The sequence shown here is derived from an EMBL/GenBank/DDBJ whole genome shotgun (WGS) entry which is preliminary data.</text>
</comment>
<reference evidence="4" key="2">
    <citation type="submission" date="2024-01" db="EMBL/GenBank/DDBJ databases">
        <authorList>
            <person name="He J."/>
            <person name="Wang M."/>
            <person name="Zheng J."/>
            <person name="Liu Z."/>
        </authorList>
    </citation>
    <scope>NUCLEOTIDE SEQUENCE</scope>
    <source>
        <strain evidence="4">ZL_2023a</strain>
        <tissue evidence="4">Muscle</tissue>
    </source>
</reference>
<feature type="transmembrane region" description="Helical" evidence="2">
    <location>
        <begin position="768"/>
        <end position="790"/>
    </location>
</feature>
<evidence type="ECO:0000313" key="4">
    <source>
        <dbReference type="EMBL" id="KAK8742156.1"/>
    </source>
</evidence>
<feature type="region of interest" description="Disordered" evidence="1">
    <location>
        <begin position="814"/>
        <end position="837"/>
    </location>
</feature>
<evidence type="ECO:0000256" key="2">
    <source>
        <dbReference type="SAM" id="Phobius"/>
    </source>
</evidence>
<feature type="compositionally biased region" description="Polar residues" evidence="1">
    <location>
        <begin position="550"/>
        <end position="566"/>
    </location>
</feature>
<evidence type="ECO:0000256" key="3">
    <source>
        <dbReference type="SAM" id="SignalP"/>
    </source>
</evidence>
<evidence type="ECO:0000313" key="5">
    <source>
        <dbReference type="Proteomes" id="UP001445076"/>
    </source>
</evidence>
<feature type="compositionally biased region" description="Polar residues" evidence="1">
    <location>
        <begin position="168"/>
        <end position="187"/>
    </location>
</feature>
<dbReference type="EMBL" id="JARKIK010000029">
    <property type="protein sequence ID" value="KAK8742152.1"/>
    <property type="molecule type" value="Genomic_DNA"/>
</dbReference>
<dbReference type="Proteomes" id="UP001445076">
    <property type="component" value="Unassembled WGS sequence"/>
</dbReference>
<feature type="compositionally biased region" description="Polar residues" evidence="1">
    <location>
        <begin position="823"/>
        <end position="837"/>
    </location>
</feature>
<gene>
    <name evidence="4" type="ORF">OTU49_002145</name>
</gene>
<dbReference type="EMBL" id="JARKIK010000029">
    <property type="protein sequence ID" value="KAK8742153.1"/>
    <property type="molecule type" value="Genomic_DNA"/>
</dbReference>
<dbReference type="EMBL" id="JARKIK010000029">
    <property type="protein sequence ID" value="KAK8742155.1"/>
    <property type="molecule type" value="Genomic_DNA"/>
</dbReference>
<dbReference type="EMBL" id="JARKIK010000029">
    <property type="protein sequence ID" value="KAK8742156.1"/>
    <property type="molecule type" value="Genomic_DNA"/>
</dbReference>
<feature type="chain" id="PRO_5044717472" evidence="3">
    <location>
        <begin position="25"/>
        <end position="837"/>
    </location>
</feature>
<feature type="signal peptide" evidence="3">
    <location>
        <begin position="1"/>
        <end position="24"/>
    </location>
</feature>
<dbReference type="AlphaFoldDB" id="A0AAW0XQS2"/>
<keyword evidence="2" id="KW-0472">Membrane</keyword>
<evidence type="ECO:0000256" key="1">
    <source>
        <dbReference type="SAM" id="MobiDB-lite"/>
    </source>
</evidence>
<keyword evidence="2" id="KW-1133">Transmembrane helix</keyword>
<sequence>MNSIRKMWVFALVLCLGLGHRARSQDIIPVLDGVPELRELGGTQAVVVPQLEPSAPSEVLRFLNGPPDIPVEAEQQGLDGVARFINGPTGTSVEVEQRWPHQDTRFINGPTGISVEEEQRIQEHDTRYVNGPTGISIEAEQQRQGQATRIAAQAEAQRPDQDTGGAVINNTGSLTEGQEQTRSSSRGVFSPDPVDELHMNKQLPPGLHIDTTDWSKDPVHWSFKGGDWSLVDLPDPGHPDLPAPVLPGPALVVVTQEVLKKVYVQREVTGLANVTLHYRFFLSQGDVLYGVPELKVYQVLGNTPQLLATEMTRGSWSGRTLHLSQPPPFTIVFEGRLNKEGNEIALDDVTISGFSQEERQGQDDPQYDPQGKALLQDAIPEFNVTTKTTTAGEETTVDSIGNIPTGEIERGGNDTLSIEKGAPTVYPETGPENATDIPKLTDKVLQKTEEAAQITNGTLPLTEGKLSGININVTEIATDISQATSTAREGQKVDESNIDPGVNVSATHDLLQDHNNFTSKDPEETDENPVAESITEASVLFDEHNGRSFLNFTTDNSQDSENNATDSEVVGDETKETSFNASDSDSLNHLKETKQSPTTDSEKSVGINDTSSLHSTTTRELLSERKNKEELLETTSEDITSNTTEALITTVLPPSQPTLQPNLSLNFTTLSPLNITTPSTDPRILEVIPPRTLTTTEGYSFVNTTVPWNSQSTKSTSHSSTMLGDSINPWGTSRKPTTLRPSSSSPSEDISSKSPGMSDEMPVSQTSWGIFQFFLVLCLLGLITLGFLYWRKKRRQDDEIPVFTRSSYTNYHNPTFTPEDDSNFTSRGARSNYKSFE</sequence>
<feature type="compositionally biased region" description="Polar residues" evidence="1">
    <location>
        <begin position="607"/>
        <end position="620"/>
    </location>
</feature>
<feature type="region of interest" description="Disordered" evidence="1">
    <location>
        <begin position="710"/>
        <end position="761"/>
    </location>
</feature>
<reference evidence="4 5" key="1">
    <citation type="journal article" date="2024" name="BMC Genomics">
        <title>Genome assembly of redclaw crayfish (Cherax quadricarinatus) provides insights into its immune adaptation and hypoxia tolerance.</title>
        <authorList>
            <person name="Liu Z."/>
            <person name="Zheng J."/>
            <person name="Li H."/>
            <person name="Fang K."/>
            <person name="Wang S."/>
            <person name="He J."/>
            <person name="Zhou D."/>
            <person name="Weng S."/>
            <person name="Chi M."/>
            <person name="Gu Z."/>
            <person name="He J."/>
            <person name="Li F."/>
            <person name="Wang M."/>
        </authorList>
    </citation>
    <scope>NUCLEOTIDE SEQUENCE [LARGE SCALE GENOMIC DNA]</scope>
    <source>
        <strain evidence="4">ZL_2023a</strain>
    </source>
</reference>
<accession>A0AAW0XQS2</accession>
<feature type="compositionally biased region" description="Low complexity" evidence="1">
    <location>
        <begin position="733"/>
        <end position="755"/>
    </location>
</feature>
<feature type="region of interest" description="Disordered" evidence="1">
    <location>
        <begin position="396"/>
        <end position="416"/>
    </location>
</feature>
<dbReference type="EMBL" id="JARKIK010000029">
    <property type="protein sequence ID" value="KAK8742154.1"/>
    <property type="molecule type" value="Genomic_DNA"/>
</dbReference>